<feature type="non-terminal residue" evidence="2">
    <location>
        <position position="630"/>
    </location>
</feature>
<evidence type="ECO:0000313" key="2">
    <source>
        <dbReference type="EMBL" id="JAP90083.1"/>
    </source>
</evidence>
<accession>A0A146JZI5</accession>
<proteinExistence type="predicted"/>
<feature type="non-terminal residue" evidence="2">
    <location>
        <position position="1"/>
    </location>
</feature>
<evidence type="ECO:0000256" key="1">
    <source>
        <dbReference type="SAM" id="Coils"/>
    </source>
</evidence>
<dbReference type="AlphaFoldDB" id="A0A146JZI5"/>
<sequence length="630" mass="73889">LLKNVLYQFIQSDETSKQKQLVKDKISEQILETTQRTHIPFIFGEQRYKGLSAIPTVTPVIYQFDQYIYDLMVQEKTEKYYEGAYFKDPNQVKIYNLGIFASKFGKMQSRQRKSVSAHQLYTAKAHIRQFFSEEQVNQLRSEILINPFFSSCFNLLDSAQVFFSYCLNMFVMELGEVKGKSAIHALFRHFQCTNPDYVLQKEIRSDQALNELVIPILTESLYKGTAQRTFTQKPLQDQGKLVLKSRNEDISKLNLLQVAEHYTFEQVDVQIISDLTVPKLNLQAENQIQVVKQTNQPKIVQTQHLQTKTVQTKQEVEKPINLEDIDLQEKFLTDEQKQTILDSENLKEVFDTFEKDENVFLIIDFEGFQSLKEKIQNLVYLTKLDQKTAVLEKTETEKQAEEMKNEVDEQNTKQQKFVKLEHAITQTKAQQNEKQQNEAKSENILNKLETKIDLKDKNDKEKKKIVKEYGFEDIKRYFDKLNEIKPQQIVQILQKVESERQKLWKQVDAEQLGQMDNFIKQYLTDPEIGELIKQLEDKAFMNGKRALDDVYRKYTIDDLEPFANQPNSQPKMQIIQNKTQESKQEKTEPTQKETLAALTATQAQLLQFLKDLKNLPMQRNQIVQDFEVFA</sequence>
<protein>
    <submittedName>
        <fullName evidence="2">Uncharacterized protein</fullName>
    </submittedName>
</protein>
<reference evidence="2" key="1">
    <citation type="submission" date="2015-07" db="EMBL/GenBank/DDBJ databases">
        <title>Adaptation to a free-living lifestyle via gene acquisitions in the diplomonad Trepomonas sp. PC1.</title>
        <authorList>
            <person name="Xu F."/>
            <person name="Jerlstrom-Hultqvist J."/>
            <person name="Kolisko M."/>
            <person name="Simpson A.G.B."/>
            <person name="Roger A.J."/>
            <person name="Svard S.G."/>
            <person name="Andersson J.O."/>
        </authorList>
    </citation>
    <scope>NUCLEOTIDE SEQUENCE</scope>
    <source>
        <strain evidence="2">PC1</strain>
    </source>
</reference>
<name>A0A146JZI5_9EUKA</name>
<gene>
    <name evidence="2" type="ORF">TPC1_30422</name>
</gene>
<organism evidence="2">
    <name type="scientific">Trepomonas sp. PC1</name>
    <dbReference type="NCBI Taxonomy" id="1076344"/>
    <lineage>
        <taxon>Eukaryota</taxon>
        <taxon>Metamonada</taxon>
        <taxon>Diplomonadida</taxon>
        <taxon>Hexamitidae</taxon>
        <taxon>Hexamitinae</taxon>
        <taxon>Trepomonas</taxon>
    </lineage>
</organism>
<feature type="coiled-coil region" evidence="1">
    <location>
        <begin position="384"/>
        <end position="413"/>
    </location>
</feature>
<keyword evidence="1" id="KW-0175">Coiled coil</keyword>
<dbReference type="EMBL" id="GDID01006523">
    <property type="protein sequence ID" value="JAP90083.1"/>
    <property type="molecule type" value="Transcribed_RNA"/>
</dbReference>